<reference evidence="2 3" key="1">
    <citation type="submission" date="2016-02" db="EMBL/GenBank/DDBJ databases">
        <title>Genome analysis of coral dinoflagellate symbionts highlights evolutionary adaptations to a symbiotic lifestyle.</title>
        <authorList>
            <person name="Aranda M."/>
            <person name="Li Y."/>
            <person name="Liew Y.J."/>
            <person name="Baumgarten S."/>
            <person name="Simakov O."/>
            <person name="Wilson M."/>
            <person name="Piel J."/>
            <person name="Ashoor H."/>
            <person name="Bougouffa S."/>
            <person name="Bajic V.B."/>
            <person name="Ryu T."/>
            <person name="Ravasi T."/>
            <person name="Bayer T."/>
            <person name="Micklem G."/>
            <person name="Kim H."/>
            <person name="Bhak J."/>
            <person name="Lajeunesse T.C."/>
            <person name="Voolstra C.R."/>
        </authorList>
    </citation>
    <scope>NUCLEOTIDE SEQUENCE [LARGE SCALE GENOMIC DNA]</scope>
    <source>
        <strain evidence="2 3">CCMP2467</strain>
    </source>
</reference>
<feature type="compositionally biased region" description="Pro residues" evidence="1">
    <location>
        <begin position="301"/>
        <end position="312"/>
    </location>
</feature>
<keyword evidence="3" id="KW-1185">Reference proteome</keyword>
<feature type="region of interest" description="Disordered" evidence="1">
    <location>
        <begin position="416"/>
        <end position="665"/>
    </location>
</feature>
<feature type="region of interest" description="Disordered" evidence="1">
    <location>
        <begin position="958"/>
        <end position="995"/>
    </location>
</feature>
<feature type="compositionally biased region" description="Basic and acidic residues" evidence="1">
    <location>
        <begin position="557"/>
        <end position="600"/>
    </location>
</feature>
<feature type="compositionally biased region" description="Basic and acidic residues" evidence="1">
    <location>
        <begin position="608"/>
        <end position="633"/>
    </location>
</feature>
<protein>
    <submittedName>
        <fullName evidence="2">Uncharacterized protein</fullName>
    </submittedName>
</protein>
<feature type="region of interest" description="Disordered" evidence="1">
    <location>
        <begin position="283"/>
        <end position="338"/>
    </location>
</feature>
<sequence length="1604" mass="178371">MAALLDFDFGDEEAEVSASDSDSEASSEDEDEEEDEEDSDSSTRKASKKKPKAVPKKAGKKAKAKPVARVKKDKTKKKKKKDKGDDQLMRFKNWRSVAECHIKDFLTSAEPVTCNREALTKLDSRSLKRLFFGYFGVRPGAKVERISGCILVLDRKSKGKMRRDLMTEYHNLGFPGRNRTMWEVIHQVEDKMSKNMDFIVGTSESGRQYVATKKASAWLPLLPKGKWAKDVLVDEMGIPIISDASGMKHKCISFFRGGEGGGSVEASSSALPVARAEVPALQASPPLPGMTANPGGLVPYCGPPSEPPPPAQQPQALPESDSDDNAKAPTEPEEDDEDMIQGYFIKQVPGTVRFEVRQQGDASGKLLRAALPEGCVDWALDVVKDKAHRRCGEVFAFSPGKQSKSVWMTKLTWDEVAGTGPADGPAKTPQTEKGQQPPTEGQAQPVPRKETEDDRRRRIEDEVRQEILAEKRLQQEKADQEARAQEEARKKEEAERLRQEEERVRQAQRKEIEDKMRAAIRAEILKEEADKKRQEQHEGKKAEQADAETPAAAPEQPVKEEGGKKGQEPEAAVHEQLSKEEAEKKKQEHEAAEQAKREEADAAAAAEEEARKKQEDREQENRMRIEARSKLLAEEEMIQPGGGDKPGTAEVKATTGPGQDEKKQIHEKIAQKREEALKKKQETAADESALIGRMQALTPWACEKSRLTQQNAGTYSMEQISELSKTSKRTIFGMMAVGKGLQKNMVTCFGDGLEIFLPKKPLQPGDAFELDPASVDERPMLTCVPDQEALPFKALHALSFNCRLRCFTEPEALHASWNDARNAIKRAELQPALLLGSVMSQAAHGPFNSGHNQFSREQIAELMAETLGAGDFECLKEAMLMDRCGEDGAEIPQAAADLTDLSAVKSLSIFVRGSVFPMTAQAKNKTWFESIVAIYRIALNWSLESAILSKLLSMGDGLDEEDGQEQAPAVSDEEAADSPAEAAAGRAARPKTKKELGEVQSTFRNKLELAHHYYEDDLLRLEMKVIFWGTYHVMKEFSETLKQHKQGQIATLRWRAERACGGWFKAVSQTLLMLHDSSVLEKLHLTLAEADDSSIPPEEEITLERFYSYVLELASARSWSQSLYSTCLPNFFAGIFHEKQALRDTCMTRVKELWKCVLEAEAFVRNPREDAAVRQAVAGILADMAWNRLQISRELLAVIRQGQYDTSDYETNEFQWPELQPAFEDFAQATSSGSADAMQSTASGKVFLVPKDFQMPPELNFTASNLSKIGRKAGALSNYESAAATAWVKHNAHNSFACAPLAWSGHYFAWLRPLLLKEFLVIADHASSTTWMINGTVDAENTWKLIPAKPLLPCMVPAGLRQFASLWLVTGAPQPMIKAAVAEGCFLTAANLKKLKSLLGFPVPKKAKDRKAHDKEAYCRAFLKFLWPEASEEKFEEMVKNTMGGVKRTVRCPREVLAAVEELAKNEQRDFEHLRDAARNQCKVEEEARKLRSDAGTPAAGERKTFTPESLQQLLPQGVVGCFLHRNPLIKRYQAGYPGDVPGFGKTLAATWGGPLRGLSEFQALRECLIDFVWAKHMPTDDMIQHILNSFDANTGLLNAEGIF</sequence>
<dbReference type="EMBL" id="LSRX01000480">
    <property type="protein sequence ID" value="OLP96098.1"/>
    <property type="molecule type" value="Genomic_DNA"/>
</dbReference>
<organism evidence="2 3">
    <name type="scientific">Symbiodinium microadriaticum</name>
    <name type="common">Dinoflagellate</name>
    <name type="synonym">Zooxanthella microadriatica</name>
    <dbReference type="NCBI Taxonomy" id="2951"/>
    <lineage>
        <taxon>Eukaryota</taxon>
        <taxon>Sar</taxon>
        <taxon>Alveolata</taxon>
        <taxon>Dinophyceae</taxon>
        <taxon>Suessiales</taxon>
        <taxon>Symbiodiniaceae</taxon>
        <taxon>Symbiodinium</taxon>
    </lineage>
</organism>
<evidence type="ECO:0000313" key="3">
    <source>
        <dbReference type="Proteomes" id="UP000186817"/>
    </source>
</evidence>
<evidence type="ECO:0000256" key="1">
    <source>
        <dbReference type="SAM" id="MobiDB-lite"/>
    </source>
</evidence>
<evidence type="ECO:0000313" key="2">
    <source>
        <dbReference type="EMBL" id="OLP96098.1"/>
    </source>
</evidence>
<dbReference type="OrthoDB" id="417696at2759"/>
<feature type="compositionally biased region" description="Basic residues" evidence="1">
    <location>
        <begin position="45"/>
        <end position="81"/>
    </location>
</feature>
<accession>A0A1Q9DLR1</accession>
<feature type="compositionally biased region" description="Basic and acidic residues" evidence="1">
    <location>
        <begin position="447"/>
        <end position="517"/>
    </location>
</feature>
<feature type="compositionally biased region" description="Acidic residues" evidence="1">
    <location>
        <begin position="8"/>
        <end position="40"/>
    </location>
</feature>
<feature type="region of interest" description="Disordered" evidence="1">
    <location>
        <begin position="1"/>
        <end position="85"/>
    </location>
</feature>
<feature type="compositionally biased region" description="Low complexity" evidence="1">
    <location>
        <begin position="547"/>
        <end position="556"/>
    </location>
</feature>
<proteinExistence type="predicted"/>
<feature type="compositionally biased region" description="Polar residues" evidence="1">
    <location>
        <begin position="428"/>
        <end position="442"/>
    </location>
</feature>
<name>A0A1Q9DLR1_SYMMI</name>
<dbReference type="PANTHER" id="PTHR38758">
    <property type="entry name" value="PUTATIVE-RELATED"/>
    <property type="match status" value="1"/>
</dbReference>
<feature type="compositionally biased region" description="Basic and acidic residues" evidence="1">
    <location>
        <begin position="523"/>
        <end position="544"/>
    </location>
</feature>
<dbReference type="PANTHER" id="PTHR38758:SF1">
    <property type="entry name" value="PROTEIN, PUTATIVE-RELATED"/>
    <property type="match status" value="1"/>
</dbReference>
<gene>
    <name evidence="2" type="ORF">AK812_SmicGene21701</name>
</gene>
<comment type="caution">
    <text evidence="2">The sequence shown here is derived from an EMBL/GenBank/DDBJ whole genome shotgun (WGS) entry which is preliminary data.</text>
</comment>
<dbReference type="Proteomes" id="UP000186817">
    <property type="component" value="Unassembled WGS sequence"/>
</dbReference>
<feature type="compositionally biased region" description="Low complexity" evidence="1">
    <location>
        <begin position="977"/>
        <end position="987"/>
    </location>
</feature>